<proteinExistence type="predicted"/>
<dbReference type="AlphaFoldDB" id="A0A417XUQ5"/>
<evidence type="ECO:0000259" key="2">
    <source>
        <dbReference type="Pfam" id="PF07883"/>
    </source>
</evidence>
<dbReference type="Pfam" id="PF07883">
    <property type="entry name" value="Cupin_2"/>
    <property type="match status" value="1"/>
</dbReference>
<organism evidence="3 4">
    <name type="scientific">Nocardioides immobilis</name>
    <dbReference type="NCBI Taxonomy" id="2049295"/>
    <lineage>
        <taxon>Bacteria</taxon>
        <taxon>Bacillati</taxon>
        <taxon>Actinomycetota</taxon>
        <taxon>Actinomycetes</taxon>
        <taxon>Propionibacteriales</taxon>
        <taxon>Nocardioidaceae</taxon>
        <taxon>Nocardioides</taxon>
    </lineage>
</organism>
<keyword evidence="4" id="KW-1185">Reference proteome</keyword>
<sequence>MSPHELQVPRRVVTGHTPEGVSVVVSDGPVPTHRYMPQDGVGFYEIWQTDEMPAAVSPSEADEPTARTIRVPPSPNGTKIRINEFFPGHVNEHGHQSPVHRTESIDYGIVLSGEIVLSLDDSEVTLRAGDVVVQRGTDHAWTNRGNVPARVAFILIDGHFTDELRAVLPEDLHAAVMRGGPHEQSGSEGVVA</sequence>
<dbReference type="OrthoDB" id="713485at2"/>
<dbReference type="Proteomes" id="UP000283644">
    <property type="component" value="Unassembled WGS sequence"/>
</dbReference>
<evidence type="ECO:0000313" key="4">
    <source>
        <dbReference type="Proteomes" id="UP000283644"/>
    </source>
</evidence>
<dbReference type="CDD" id="cd02231">
    <property type="entry name" value="cupin_BLL6423-like"/>
    <property type="match status" value="1"/>
</dbReference>
<dbReference type="SUPFAM" id="SSF51182">
    <property type="entry name" value="RmlC-like cupins"/>
    <property type="match status" value="1"/>
</dbReference>
<evidence type="ECO:0000313" key="3">
    <source>
        <dbReference type="EMBL" id="RHW24076.1"/>
    </source>
</evidence>
<protein>
    <submittedName>
        <fullName evidence="3">Cupin domain-containing protein</fullName>
    </submittedName>
</protein>
<dbReference type="InterPro" id="IPR011051">
    <property type="entry name" value="RmlC_Cupin_sf"/>
</dbReference>
<dbReference type="RefSeq" id="WP_118928271.1">
    <property type="nucleotide sequence ID" value="NZ_QXGH01000036.1"/>
</dbReference>
<gene>
    <name evidence="3" type="ORF">D0Z08_26375</name>
</gene>
<dbReference type="PANTHER" id="PTHR36156">
    <property type="entry name" value="SLR2101 PROTEIN"/>
    <property type="match status" value="1"/>
</dbReference>
<dbReference type="InterPro" id="IPR014710">
    <property type="entry name" value="RmlC-like_jellyroll"/>
</dbReference>
<name>A0A417XUQ5_9ACTN</name>
<dbReference type="EMBL" id="QXGH01000036">
    <property type="protein sequence ID" value="RHW24076.1"/>
    <property type="molecule type" value="Genomic_DNA"/>
</dbReference>
<dbReference type="InterPro" id="IPR013096">
    <property type="entry name" value="Cupin_2"/>
</dbReference>
<feature type="region of interest" description="Disordered" evidence="1">
    <location>
        <begin position="56"/>
        <end position="78"/>
    </location>
</feature>
<comment type="caution">
    <text evidence="3">The sequence shown here is derived from an EMBL/GenBank/DDBJ whole genome shotgun (WGS) entry which is preliminary data.</text>
</comment>
<dbReference type="InterPro" id="IPR047142">
    <property type="entry name" value="OryJ/VirC-like"/>
</dbReference>
<accession>A0A417XUQ5</accession>
<evidence type="ECO:0000256" key="1">
    <source>
        <dbReference type="SAM" id="MobiDB-lite"/>
    </source>
</evidence>
<dbReference type="PANTHER" id="PTHR36156:SF2">
    <property type="entry name" value="CUPIN TYPE-2 DOMAIN-CONTAINING PROTEIN"/>
    <property type="match status" value="1"/>
</dbReference>
<reference evidence="3 4" key="1">
    <citation type="submission" date="2018-09" db="EMBL/GenBank/DDBJ databases">
        <title>Genome sequencing of Nocardioides immobilis CCTCC AB 2017083 for comparison to Nocardioides silvaticus.</title>
        <authorList>
            <person name="Li C."/>
            <person name="Wang G."/>
        </authorList>
    </citation>
    <scope>NUCLEOTIDE SEQUENCE [LARGE SCALE GENOMIC DNA]</scope>
    <source>
        <strain evidence="3 4">CCTCC AB 2017083</strain>
    </source>
</reference>
<feature type="domain" description="Cupin type-2" evidence="2">
    <location>
        <begin position="93"/>
        <end position="154"/>
    </location>
</feature>
<dbReference type="Gene3D" id="2.60.120.10">
    <property type="entry name" value="Jelly Rolls"/>
    <property type="match status" value="1"/>
</dbReference>